<evidence type="ECO:0000256" key="1">
    <source>
        <dbReference type="ARBA" id="ARBA00022679"/>
    </source>
</evidence>
<dbReference type="SMART" id="SM00331">
    <property type="entry name" value="PP2C_SIG"/>
    <property type="match status" value="1"/>
</dbReference>
<evidence type="ECO:0000256" key="3">
    <source>
        <dbReference type="ARBA" id="ARBA00022777"/>
    </source>
</evidence>
<dbReference type="PANTHER" id="PTHR43289">
    <property type="entry name" value="MITOGEN-ACTIVATED PROTEIN KINASE KINASE KINASE 20-RELATED"/>
    <property type="match status" value="1"/>
</dbReference>
<dbReference type="SUPFAM" id="SSF81606">
    <property type="entry name" value="PP2C-like"/>
    <property type="match status" value="1"/>
</dbReference>
<dbReference type="SUPFAM" id="SSF56112">
    <property type="entry name" value="Protein kinase-like (PK-like)"/>
    <property type="match status" value="1"/>
</dbReference>
<comment type="caution">
    <text evidence="7">The sequence shown here is derived from an EMBL/GenBank/DDBJ whole genome shotgun (WGS) entry which is preliminary data.</text>
</comment>
<evidence type="ECO:0000256" key="4">
    <source>
        <dbReference type="ARBA" id="ARBA00022840"/>
    </source>
</evidence>
<dbReference type="Pfam" id="PF00069">
    <property type="entry name" value="Pkinase"/>
    <property type="match status" value="1"/>
</dbReference>
<dbReference type="PROSITE" id="PS50011">
    <property type="entry name" value="PROTEIN_KINASE_DOM"/>
    <property type="match status" value="1"/>
</dbReference>
<dbReference type="CDD" id="cd14014">
    <property type="entry name" value="STKc_PknB_like"/>
    <property type="match status" value="1"/>
</dbReference>
<keyword evidence="7" id="KW-0723">Serine/threonine-protein kinase</keyword>
<feature type="domain" description="PPM-type phosphatase" evidence="6">
    <location>
        <begin position="8"/>
        <end position="238"/>
    </location>
</feature>
<dbReference type="Gene3D" id="1.10.510.10">
    <property type="entry name" value="Transferase(Phosphotransferase) domain 1"/>
    <property type="match status" value="1"/>
</dbReference>
<dbReference type="GO" id="GO:0004674">
    <property type="term" value="F:protein serine/threonine kinase activity"/>
    <property type="evidence" value="ECO:0007669"/>
    <property type="project" value="UniProtKB-KW"/>
</dbReference>
<keyword evidence="2" id="KW-0547">Nucleotide-binding</keyword>
<dbReference type="EMBL" id="VLLB01000005">
    <property type="protein sequence ID" value="TWI64417.1"/>
    <property type="molecule type" value="Genomic_DNA"/>
</dbReference>
<dbReference type="PROSITE" id="PS51746">
    <property type="entry name" value="PPM_2"/>
    <property type="match status" value="1"/>
</dbReference>
<keyword evidence="1" id="KW-0808">Transferase</keyword>
<dbReference type="Gene3D" id="3.60.40.10">
    <property type="entry name" value="PPM-type phosphatase domain"/>
    <property type="match status" value="1"/>
</dbReference>
<sequence>MSSRLTLAIGQHTERGHKIVNQDFHGSCVPREPQLSVKGVALAVADGIGSSAVSQVASETAVAYFLEDYYCTSDAWSVRTSVERVLAATNAWLYSQTQQSQGRYDKDRGYVCTFSALVIKSNTAHLFHVGDTRIYRVHRGTLEQLTTDHRVSIAPGQSYLARAMGVDAHLEIDYRSEPLEPGDLFMLASDGVHEHVAAADVQRALADGADLDEAARLLVARALSNGSTDNLTVQLVRIESLQDHGADELLQKMAALPFPPQFEPRAQFDGYRILRTLHGSSRSHLYLALDLASGQSVAIKAPSIDLRDDPVYVERFLMEEWIARRIDSPHVVKPVLQDRPRSSMYLVTEYIEGTTLAQLVRDRGRPGLDAVRRIVDQVAKGLRAFHRLEMLHQDIRPENVMLDGTGTVKLIDFGAASVAGVREMAPDAPATTLAGAALYAAPEYFLGEPGTVQSDVFSLGILTYQLLTGHLPYDVRIPQAKSRAAQRKLKYTPARDHDAAIPAWVDAALRKAVRIDPHERYQDAAEFVYDLHHPNRAFQQSARPPLIERSPVTFWKTIAFALLLALLIDLALRR</sequence>
<keyword evidence="8" id="KW-1185">Reference proteome</keyword>
<feature type="domain" description="Protein kinase" evidence="5">
    <location>
        <begin position="271"/>
        <end position="536"/>
    </location>
</feature>
<evidence type="ECO:0000313" key="7">
    <source>
        <dbReference type="EMBL" id="TWI64417.1"/>
    </source>
</evidence>
<dbReference type="AlphaFoldDB" id="A0A562R5S5"/>
<dbReference type="GO" id="GO:0005524">
    <property type="term" value="F:ATP binding"/>
    <property type="evidence" value="ECO:0007669"/>
    <property type="project" value="UniProtKB-KW"/>
</dbReference>
<dbReference type="SMART" id="SM00332">
    <property type="entry name" value="PP2Cc"/>
    <property type="match status" value="1"/>
</dbReference>
<protein>
    <submittedName>
        <fullName evidence="7">Serine/threonine protein kinase</fullName>
    </submittedName>
</protein>
<evidence type="ECO:0000256" key="2">
    <source>
        <dbReference type="ARBA" id="ARBA00022741"/>
    </source>
</evidence>
<evidence type="ECO:0000313" key="8">
    <source>
        <dbReference type="Proteomes" id="UP000318431"/>
    </source>
</evidence>
<dbReference type="PANTHER" id="PTHR43289:SF6">
    <property type="entry name" value="SERINE_THREONINE-PROTEIN KINASE NEKL-3"/>
    <property type="match status" value="1"/>
</dbReference>
<dbReference type="InterPro" id="IPR011009">
    <property type="entry name" value="Kinase-like_dom_sf"/>
</dbReference>
<organism evidence="7 8">
    <name type="scientific">Pseudoduganella lurida</name>
    <dbReference type="NCBI Taxonomy" id="1036180"/>
    <lineage>
        <taxon>Bacteria</taxon>
        <taxon>Pseudomonadati</taxon>
        <taxon>Pseudomonadota</taxon>
        <taxon>Betaproteobacteria</taxon>
        <taxon>Burkholderiales</taxon>
        <taxon>Oxalobacteraceae</taxon>
        <taxon>Telluria group</taxon>
        <taxon>Pseudoduganella</taxon>
    </lineage>
</organism>
<dbReference type="RefSeq" id="WP_145650069.1">
    <property type="nucleotide sequence ID" value="NZ_VLLB01000005.1"/>
</dbReference>
<evidence type="ECO:0000259" key="5">
    <source>
        <dbReference type="PROSITE" id="PS50011"/>
    </source>
</evidence>
<accession>A0A562R5S5</accession>
<dbReference type="CDD" id="cd00143">
    <property type="entry name" value="PP2Cc"/>
    <property type="match status" value="1"/>
</dbReference>
<dbReference type="Gene3D" id="3.30.200.20">
    <property type="entry name" value="Phosphorylase Kinase, domain 1"/>
    <property type="match status" value="1"/>
</dbReference>
<dbReference type="InterPro" id="IPR036457">
    <property type="entry name" value="PPM-type-like_dom_sf"/>
</dbReference>
<reference evidence="7 8" key="1">
    <citation type="journal article" date="2015" name="Stand. Genomic Sci.">
        <title>Genomic Encyclopedia of Bacterial and Archaeal Type Strains, Phase III: the genomes of soil and plant-associated and newly described type strains.</title>
        <authorList>
            <person name="Whitman W.B."/>
            <person name="Woyke T."/>
            <person name="Klenk H.P."/>
            <person name="Zhou Y."/>
            <person name="Lilburn T.G."/>
            <person name="Beck B.J."/>
            <person name="De Vos P."/>
            <person name="Vandamme P."/>
            <person name="Eisen J.A."/>
            <person name="Garrity G."/>
            <person name="Hugenholtz P."/>
            <person name="Kyrpides N.C."/>
        </authorList>
    </citation>
    <scope>NUCLEOTIDE SEQUENCE [LARGE SCALE GENOMIC DNA]</scope>
    <source>
        <strain evidence="7 8">CGMCC 1.10822</strain>
    </source>
</reference>
<dbReference type="PROSITE" id="PS00109">
    <property type="entry name" value="PROTEIN_KINASE_TYR"/>
    <property type="match status" value="1"/>
</dbReference>
<dbReference type="InterPro" id="IPR000719">
    <property type="entry name" value="Prot_kinase_dom"/>
</dbReference>
<dbReference type="InterPro" id="IPR008266">
    <property type="entry name" value="Tyr_kinase_AS"/>
</dbReference>
<dbReference type="Proteomes" id="UP000318431">
    <property type="component" value="Unassembled WGS sequence"/>
</dbReference>
<dbReference type="OrthoDB" id="9801841at2"/>
<proteinExistence type="predicted"/>
<dbReference type="InterPro" id="IPR001932">
    <property type="entry name" value="PPM-type_phosphatase-like_dom"/>
</dbReference>
<dbReference type="Pfam" id="PF13672">
    <property type="entry name" value="PP2C_2"/>
    <property type="match status" value="1"/>
</dbReference>
<evidence type="ECO:0000259" key="6">
    <source>
        <dbReference type="PROSITE" id="PS51746"/>
    </source>
</evidence>
<keyword evidence="4" id="KW-0067">ATP-binding</keyword>
<keyword evidence="3 7" id="KW-0418">Kinase</keyword>
<gene>
    <name evidence="7" type="ORF">IP91_03187</name>
</gene>
<name>A0A562R5S5_9BURK</name>